<feature type="region of interest" description="Disordered" evidence="1">
    <location>
        <begin position="47"/>
        <end position="66"/>
    </location>
</feature>
<comment type="caution">
    <text evidence="2">The sequence shown here is derived from an EMBL/GenBank/DDBJ whole genome shotgun (WGS) entry which is preliminary data.</text>
</comment>
<organism evidence="2 3">
    <name type="scientific">Solanum commersonii</name>
    <name type="common">Commerson's wild potato</name>
    <name type="synonym">Commerson's nightshade</name>
    <dbReference type="NCBI Taxonomy" id="4109"/>
    <lineage>
        <taxon>Eukaryota</taxon>
        <taxon>Viridiplantae</taxon>
        <taxon>Streptophyta</taxon>
        <taxon>Embryophyta</taxon>
        <taxon>Tracheophyta</taxon>
        <taxon>Spermatophyta</taxon>
        <taxon>Magnoliopsida</taxon>
        <taxon>eudicotyledons</taxon>
        <taxon>Gunneridae</taxon>
        <taxon>Pentapetalae</taxon>
        <taxon>asterids</taxon>
        <taxon>lamiids</taxon>
        <taxon>Solanales</taxon>
        <taxon>Solanaceae</taxon>
        <taxon>Solanoideae</taxon>
        <taxon>Solaneae</taxon>
        <taxon>Solanum</taxon>
    </lineage>
</organism>
<evidence type="ECO:0000313" key="3">
    <source>
        <dbReference type="Proteomes" id="UP000824120"/>
    </source>
</evidence>
<protein>
    <submittedName>
        <fullName evidence="2">Uncharacterized protein</fullName>
    </submittedName>
</protein>
<dbReference type="Proteomes" id="UP000824120">
    <property type="component" value="Chromosome 7"/>
</dbReference>
<sequence length="66" mass="7532">MRGGSVIEPNKIPSKFWNNAGKGYQITKTHYEDLGEGDRDEDEVLRLRSNSDSSDRQCKGDCWNNI</sequence>
<name>A0A9J5Y4E0_SOLCO</name>
<reference evidence="2 3" key="1">
    <citation type="submission" date="2020-09" db="EMBL/GenBank/DDBJ databases">
        <title>De no assembly of potato wild relative species, Solanum commersonii.</title>
        <authorList>
            <person name="Cho K."/>
        </authorList>
    </citation>
    <scope>NUCLEOTIDE SEQUENCE [LARGE SCALE GENOMIC DNA]</scope>
    <source>
        <strain evidence="2">LZ3.2</strain>
        <tissue evidence="2">Leaf</tissue>
    </source>
</reference>
<gene>
    <name evidence="2" type="ORF">H5410_036747</name>
</gene>
<proteinExistence type="predicted"/>
<evidence type="ECO:0000313" key="2">
    <source>
        <dbReference type="EMBL" id="KAG5595515.1"/>
    </source>
</evidence>
<accession>A0A9J5Y4E0</accession>
<dbReference type="EMBL" id="JACXVP010000007">
    <property type="protein sequence ID" value="KAG5595515.1"/>
    <property type="molecule type" value="Genomic_DNA"/>
</dbReference>
<dbReference type="AlphaFoldDB" id="A0A9J5Y4E0"/>
<evidence type="ECO:0000256" key="1">
    <source>
        <dbReference type="SAM" id="MobiDB-lite"/>
    </source>
</evidence>
<keyword evidence="3" id="KW-1185">Reference proteome</keyword>